<dbReference type="InterPro" id="IPR021448">
    <property type="entry name" value="DUF3098"/>
</dbReference>
<dbReference type="Pfam" id="PF11297">
    <property type="entry name" value="DUF3098"/>
    <property type="match status" value="1"/>
</dbReference>
<feature type="region of interest" description="Disordered" evidence="1">
    <location>
        <begin position="87"/>
        <end position="109"/>
    </location>
</feature>
<gene>
    <name evidence="3" type="ORF">GCM10023185_43670</name>
</gene>
<evidence type="ECO:0000313" key="3">
    <source>
        <dbReference type="EMBL" id="GAA4369748.1"/>
    </source>
</evidence>
<evidence type="ECO:0000256" key="1">
    <source>
        <dbReference type="SAM" id="MobiDB-lite"/>
    </source>
</evidence>
<name>A0ABP8IS20_9BACT</name>
<dbReference type="RefSeq" id="WP_345238286.1">
    <property type="nucleotide sequence ID" value="NZ_BAABGZ010000081.1"/>
</dbReference>
<keyword evidence="4" id="KW-1185">Reference proteome</keyword>
<reference evidence="4" key="1">
    <citation type="journal article" date="2019" name="Int. J. Syst. Evol. Microbiol.">
        <title>The Global Catalogue of Microorganisms (GCM) 10K type strain sequencing project: providing services to taxonomists for standard genome sequencing and annotation.</title>
        <authorList>
            <consortium name="The Broad Institute Genomics Platform"/>
            <consortium name="The Broad Institute Genome Sequencing Center for Infectious Disease"/>
            <person name="Wu L."/>
            <person name="Ma J."/>
        </authorList>
    </citation>
    <scope>NUCLEOTIDE SEQUENCE [LARGE SCALE GENOMIC DNA]</scope>
    <source>
        <strain evidence="4">JCM 17923</strain>
    </source>
</reference>
<organism evidence="3 4">
    <name type="scientific">Hymenobacter saemangeumensis</name>
    <dbReference type="NCBI Taxonomy" id="1084522"/>
    <lineage>
        <taxon>Bacteria</taxon>
        <taxon>Pseudomonadati</taxon>
        <taxon>Bacteroidota</taxon>
        <taxon>Cytophagia</taxon>
        <taxon>Cytophagales</taxon>
        <taxon>Hymenobacteraceae</taxon>
        <taxon>Hymenobacter</taxon>
    </lineage>
</organism>
<keyword evidence="2" id="KW-0472">Membrane</keyword>
<keyword evidence="2" id="KW-1133">Transmembrane helix</keyword>
<protein>
    <recommendedName>
        <fullName evidence="5">DUF3098 domain-containing protein</fullName>
    </recommendedName>
</protein>
<evidence type="ECO:0000256" key="2">
    <source>
        <dbReference type="SAM" id="Phobius"/>
    </source>
</evidence>
<proteinExistence type="predicted"/>
<feature type="transmembrane region" description="Helical" evidence="2">
    <location>
        <begin position="46"/>
        <end position="69"/>
    </location>
</feature>
<feature type="transmembrane region" description="Helical" evidence="2">
    <location>
        <begin position="16"/>
        <end position="34"/>
    </location>
</feature>
<comment type="caution">
    <text evidence="3">The sequence shown here is derived from an EMBL/GenBank/DDBJ whole genome shotgun (WGS) entry which is preliminary data.</text>
</comment>
<dbReference type="Proteomes" id="UP001501153">
    <property type="component" value="Unassembled WGS sequence"/>
</dbReference>
<keyword evidence="2" id="KW-0812">Transmembrane</keyword>
<evidence type="ECO:0008006" key="5">
    <source>
        <dbReference type="Google" id="ProtNLM"/>
    </source>
</evidence>
<dbReference type="EMBL" id="BAABGZ010000081">
    <property type="protein sequence ID" value="GAA4369748.1"/>
    <property type="molecule type" value="Genomic_DNA"/>
</dbReference>
<evidence type="ECO:0000313" key="4">
    <source>
        <dbReference type="Proteomes" id="UP001501153"/>
    </source>
</evidence>
<sequence length="109" mass="11397">MQPSKPAPAFAFGPRNFRLMWLGIAVLAAGFITMKFGDKEQYGEDFIGITLGPLLLVLGFGIEFAAIMVRDKSLHTAPTAASAASFTSPDAAAAPAAPTAPTAPAYKRL</sequence>
<accession>A0ABP8IS20</accession>